<accession>A0A5C6CDQ9</accession>
<evidence type="ECO:0000313" key="2">
    <source>
        <dbReference type="EMBL" id="TWU21624.1"/>
    </source>
</evidence>
<dbReference type="Proteomes" id="UP000316304">
    <property type="component" value="Unassembled WGS sequence"/>
</dbReference>
<feature type="region of interest" description="Disordered" evidence="1">
    <location>
        <begin position="55"/>
        <end position="83"/>
    </location>
</feature>
<keyword evidence="3" id="KW-1185">Reference proteome</keyword>
<evidence type="ECO:0000313" key="3">
    <source>
        <dbReference type="Proteomes" id="UP000316304"/>
    </source>
</evidence>
<organism evidence="2 3">
    <name type="scientific">Novipirellula galeiformis</name>
    <dbReference type="NCBI Taxonomy" id="2528004"/>
    <lineage>
        <taxon>Bacteria</taxon>
        <taxon>Pseudomonadati</taxon>
        <taxon>Planctomycetota</taxon>
        <taxon>Planctomycetia</taxon>
        <taxon>Pirellulales</taxon>
        <taxon>Pirellulaceae</taxon>
        <taxon>Novipirellula</taxon>
    </lineage>
</organism>
<proteinExistence type="predicted"/>
<gene>
    <name evidence="2" type="ORF">Pla52o_38110</name>
</gene>
<reference evidence="2 3" key="1">
    <citation type="submission" date="2019-02" db="EMBL/GenBank/DDBJ databases">
        <title>Deep-cultivation of Planctomycetes and their phenomic and genomic characterization uncovers novel biology.</title>
        <authorList>
            <person name="Wiegand S."/>
            <person name="Jogler M."/>
            <person name="Boedeker C."/>
            <person name="Pinto D."/>
            <person name="Vollmers J."/>
            <person name="Rivas-Marin E."/>
            <person name="Kohn T."/>
            <person name="Peeters S.H."/>
            <person name="Heuer A."/>
            <person name="Rast P."/>
            <person name="Oberbeckmann S."/>
            <person name="Bunk B."/>
            <person name="Jeske O."/>
            <person name="Meyerdierks A."/>
            <person name="Storesund J.E."/>
            <person name="Kallscheuer N."/>
            <person name="Luecker S."/>
            <person name="Lage O.M."/>
            <person name="Pohl T."/>
            <person name="Merkel B.J."/>
            <person name="Hornburger P."/>
            <person name="Mueller R.-W."/>
            <person name="Bruemmer F."/>
            <person name="Labrenz M."/>
            <person name="Spormann A.M."/>
            <person name="Op Den Camp H."/>
            <person name="Overmann J."/>
            <person name="Amann R."/>
            <person name="Jetten M.S.M."/>
            <person name="Mascher T."/>
            <person name="Medema M.H."/>
            <person name="Devos D.P."/>
            <person name="Kaster A.-K."/>
            <person name="Ovreas L."/>
            <person name="Rohde M."/>
            <person name="Galperin M.Y."/>
            <person name="Jogler C."/>
        </authorList>
    </citation>
    <scope>NUCLEOTIDE SEQUENCE [LARGE SCALE GENOMIC DNA]</scope>
    <source>
        <strain evidence="2 3">Pla52o</strain>
    </source>
</reference>
<evidence type="ECO:0000256" key="1">
    <source>
        <dbReference type="SAM" id="MobiDB-lite"/>
    </source>
</evidence>
<sequence length="83" mass="9430">MRSLRRSPNQRWGKNHPHRTKDHLPGIEPYAPESIRRQSPSVVVNQTVTLVLTRRSHPQFAHLPAPSNQPPCGNTKSPPRKAK</sequence>
<dbReference type="AlphaFoldDB" id="A0A5C6CDQ9"/>
<protein>
    <submittedName>
        <fullName evidence="2">Uncharacterized protein</fullName>
    </submittedName>
</protein>
<feature type="region of interest" description="Disordered" evidence="1">
    <location>
        <begin position="1"/>
        <end position="40"/>
    </location>
</feature>
<comment type="caution">
    <text evidence="2">The sequence shown here is derived from an EMBL/GenBank/DDBJ whole genome shotgun (WGS) entry which is preliminary data.</text>
</comment>
<name>A0A5C6CDQ9_9BACT</name>
<feature type="compositionally biased region" description="Polar residues" evidence="1">
    <location>
        <begin position="1"/>
        <end position="12"/>
    </location>
</feature>
<dbReference type="EMBL" id="SJPT01000006">
    <property type="protein sequence ID" value="TWU21624.1"/>
    <property type="molecule type" value="Genomic_DNA"/>
</dbReference>